<dbReference type="Proteomes" id="UP000651156">
    <property type="component" value="Unassembled WGS sequence"/>
</dbReference>
<feature type="transmembrane region" description="Helical" evidence="1">
    <location>
        <begin position="12"/>
        <end position="34"/>
    </location>
</feature>
<evidence type="ECO:0000313" key="2">
    <source>
        <dbReference type="EMBL" id="MBE9192712.1"/>
    </source>
</evidence>
<organism evidence="2 3">
    <name type="scientific">Gloeocapsopsis crepidinum LEGE 06123</name>
    <dbReference type="NCBI Taxonomy" id="588587"/>
    <lineage>
        <taxon>Bacteria</taxon>
        <taxon>Bacillati</taxon>
        <taxon>Cyanobacteriota</taxon>
        <taxon>Cyanophyceae</taxon>
        <taxon>Oscillatoriophycideae</taxon>
        <taxon>Chroococcales</taxon>
        <taxon>Chroococcaceae</taxon>
        <taxon>Gloeocapsopsis</taxon>
    </lineage>
</organism>
<sequence length="212" mass="24869">MSRRQQFINQIPWDSLLLVVITCLSLVYLVAIPFNWIRTRLKLEELILFTVILLVNSQLLERLRKLGINKDGISFELDQIQAEQKTQRDSIEINRANIDAITNITQRLTLIESELADSKTETQFLNKSLLNDDELEHLYKLASNDSFSYEKEPRFIEQIRHLRALGFIKTIPGKTIFYMPKQGNLRDYFRITEQGKNYLKKMNSCSVTNRNN</sequence>
<keyword evidence="1" id="KW-0472">Membrane</keyword>
<dbReference type="RefSeq" id="WP_193934124.1">
    <property type="nucleotide sequence ID" value="NZ_CAWPMZ010000100.1"/>
</dbReference>
<keyword evidence="1" id="KW-0812">Transmembrane</keyword>
<evidence type="ECO:0000313" key="3">
    <source>
        <dbReference type="Proteomes" id="UP000651156"/>
    </source>
</evidence>
<name>A0ABR9UWN7_9CHRO</name>
<keyword evidence="3" id="KW-1185">Reference proteome</keyword>
<reference evidence="2 3" key="1">
    <citation type="submission" date="2020-10" db="EMBL/GenBank/DDBJ databases">
        <authorList>
            <person name="Castelo-Branco R."/>
            <person name="Eusebio N."/>
            <person name="Adriana R."/>
            <person name="Vieira A."/>
            <person name="Brugerolle De Fraissinette N."/>
            <person name="Rezende De Castro R."/>
            <person name="Schneider M.P."/>
            <person name="Vasconcelos V."/>
            <person name="Leao P.N."/>
        </authorList>
    </citation>
    <scope>NUCLEOTIDE SEQUENCE [LARGE SCALE GENOMIC DNA]</scope>
    <source>
        <strain evidence="2 3">LEGE 06123</strain>
    </source>
</reference>
<dbReference type="EMBL" id="JADEWN010000063">
    <property type="protein sequence ID" value="MBE9192712.1"/>
    <property type="molecule type" value="Genomic_DNA"/>
</dbReference>
<proteinExistence type="predicted"/>
<protein>
    <submittedName>
        <fullName evidence="2">Uncharacterized protein</fullName>
    </submittedName>
</protein>
<keyword evidence="1" id="KW-1133">Transmembrane helix</keyword>
<gene>
    <name evidence="2" type="ORF">IQ230_20630</name>
</gene>
<comment type="caution">
    <text evidence="2">The sequence shown here is derived from an EMBL/GenBank/DDBJ whole genome shotgun (WGS) entry which is preliminary data.</text>
</comment>
<accession>A0ABR9UWN7</accession>
<evidence type="ECO:0000256" key="1">
    <source>
        <dbReference type="SAM" id="Phobius"/>
    </source>
</evidence>